<dbReference type="CDD" id="cd07756">
    <property type="entry name" value="CYTH-like_Pase_CHAD"/>
    <property type="match status" value="1"/>
</dbReference>
<dbReference type="PROSITE" id="PS51707">
    <property type="entry name" value="CYTH"/>
    <property type="match status" value="1"/>
</dbReference>
<dbReference type="InterPro" id="IPR039013">
    <property type="entry name" value="YgiF"/>
</dbReference>
<organism evidence="3 4">
    <name type="scientific">Lampropedia hyalina DSM 16112</name>
    <dbReference type="NCBI Taxonomy" id="1122156"/>
    <lineage>
        <taxon>Bacteria</taxon>
        <taxon>Pseudomonadati</taxon>
        <taxon>Pseudomonadota</taxon>
        <taxon>Betaproteobacteria</taxon>
        <taxon>Burkholderiales</taxon>
        <taxon>Comamonadaceae</taxon>
        <taxon>Lampropedia</taxon>
    </lineage>
</organism>
<dbReference type="SUPFAM" id="SSF55154">
    <property type="entry name" value="CYTH-like phosphatases"/>
    <property type="match status" value="1"/>
</dbReference>
<dbReference type="RefSeq" id="WP_073353784.1">
    <property type="nucleotide sequence ID" value="NZ_FQUZ01000002.1"/>
</dbReference>
<dbReference type="PANTHER" id="PTHR39569">
    <property type="entry name" value="INORGANIC TRIPHOSPHATASE"/>
    <property type="match status" value="1"/>
</dbReference>
<sequence>MTEIEFKFGIPPQRHQAVEAAVRRGAVTRTHLQARYFDTADNALTSRGIALRVRKEERRWIQTVKAAGADAIQRLEHNVDLGVFPAGVAPEPDPNLHAGTPAGDALAQALADTEQPLALTYSTDIWRLTRLLRIPGGWVELALDSGHIAAADPGNPAATVKTEVLELELELIRGHIDELTALAQRWATRHGLWFSTVSKAERGERLRQGLTEVPPVKAASVRYRPAQMQSPHGAVVLQAALASCLAQILPNASEVGAGSDDAEQVHQLRIGIRRLRTALRELAPLAPTLIKPQWEAPLVAAFRALGELRDREEVLETAQAQLLAAGGPELDLPASGETRPASDIVRTPAFQTALLGLIGLTAQDPHLLRDMANQQQALAQAVEATTSDDEAEAQTIDALPAVMDADTTHRYLRLRLKRLHAASLRDGKQFMKLDMEDRHRTRKRLKRLRYLLEFVQPLFDKRASNAYLGQLRPAQDALGGYNDEVVALATYQSLSQTEPRAWFGVGWFAARQHSLASDCARQLQSLKTAPRFWDKA</sequence>
<dbReference type="PROSITE" id="PS51708">
    <property type="entry name" value="CHAD"/>
    <property type="match status" value="1"/>
</dbReference>
<feature type="domain" description="CHAD" evidence="2">
    <location>
        <begin position="230"/>
        <end position="536"/>
    </location>
</feature>
<dbReference type="SMART" id="SM01118">
    <property type="entry name" value="CYTH"/>
    <property type="match status" value="1"/>
</dbReference>
<dbReference type="EMBL" id="FQUZ01000002">
    <property type="protein sequence ID" value="SHE42262.1"/>
    <property type="molecule type" value="Genomic_DNA"/>
</dbReference>
<name>A0A1M4TCN5_9BURK</name>
<evidence type="ECO:0000313" key="4">
    <source>
        <dbReference type="Proteomes" id="UP000184327"/>
    </source>
</evidence>
<dbReference type="InterPro" id="IPR033469">
    <property type="entry name" value="CYTH-like_dom_sf"/>
</dbReference>
<reference evidence="3 4" key="1">
    <citation type="submission" date="2016-11" db="EMBL/GenBank/DDBJ databases">
        <authorList>
            <person name="Jaros S."/>
            <person name="Januszkiewicz K."/>
            <person name="Wedrychowicz H."/>
        </authorList>
    </citation>
    <scope>NUCLEOTIDE SEQUENCE [LARGE SCALE GENOMIC DNA]</scope>
    <source>
        <strain evidence="3 4">DSM 16112</strain>
    </source>
</reference>
<dbReference type="Pfam" id="PF05235">
    <property type="entry name" value="CHAD"/>
    <property type="match status" value="1"/>
</dbReference>
<dbReference type="STRING" id="1122156.SAMN02745117_00284"/>
<dbReference type="InterPro" id="IPR023577">
    <property type="entry name" value="CYTH_domain"/>
</dbReference>
<dbReference type="Gene3D" id="2.40.320.10">
    <property type="entry name" value="Hypothetical Protein Pfu-838710-001"/>
    <property type="match status" value="1"/>
</dbReference>
<accession>A0A1M4TCN5</accession>
<evidence type="ECO:0000313" key="3">
    <source>
        <dbReference type="EMBL" id="SHE42262.1"/>
    </source>
</evidence>
<dbReference type="SMART" id="SM00880">
    <property type="entry name" value="CHAD"/>
    <property type="match status" value="1"/>
</dbReference>
<evidence type="ECO:0000259" key="1">
    <source>
        <dbReference type="PROSITE" id="PS51707"/>
    </source>
</evidence>
<dbReference type="InterPro" id="IPR038186">
    <property type="entry name" value="CHAD_dom_sf"/>
</dbReference>
<dbReference type="AlphaFoldDB" id="A0A1M4TCN5"/>
<feature type="domain" description="CYTH" evidence="1">
    <location>
        <begin position="1"/>
        <end position="210"/>
    </location>
</feature>
<gene>
    <name evidence="3" type="ORF">SAMN02745117_00284</name>
</gene>
<dbReference type="PANTHER" id="PTHR39569:SF1">
    <property type="entry name" value="INORGANIC TRIPHOSPHATASE"/>
    <property type="match status" value="1"/>
</dbReference>
<protein>
    <submittedName>
        <fullName evidence="3">CYTH domain-containing protein</fullName>
    </submittedName>
</protein>
<keyword evidence="4" id="KW-1185">Reference proteome</keyword>
<dbReference type="Gene3D" id="1.40.20.10">
    <property type="entry name" value="CHAD domain"/>
    <property type="match status" value="1"/>
</dbReference>
<dbReference type="InterPro" id="IPR007899">
    <property type="entry name" value="CHAD_dom"/>
</dbReference>
<dbReference type="Pfam" id="PF01928">
    <property type="entry name" value="CYTH"/>
    <property type="match status" value="1"/>
</dbReference>
<dbReference type="Proteomes" id="UP000184327">
    <property type="component" value="Unassembled WGS sequence"/>
</dbReference>
<proteinExistence type="predicted"/>
<evidence type="ECO:0000259" key="2">
    <source>
        <dbReference type="PROSITE" id="PS51708"/>
    </source>
</evidence>
<dbReference type="GO" id="GO:0046872">
    <property type="term" value="F:metal ion binding"/>
    <property type="evidence" value="ECO:0007669"/>
    <property type="project" value="TreeGrafter"/>
</dbReference>
<dbReference type="GO" id="GO:0050355">
    <property type="term" value="F:inorganic triphosphate phosphatase activity"/>
    <property type="evidence" value="ECO:0007669"/>
    <property type="project" value="InterPro"/>
</dbReference>